<dbReference type="CDD" id="cd18186">
    <property type="entry name" value="BTB_POZ_ZBTB_KLHL-like"/>
    <property type="match status" value="1"/>
</dbReference>
<comment type="caution">
    <text evidence="2">The sequence shown here is derived from an EMBL/GenBank/DDBJ whole genome shotgun (WGS) entry which is preliminary data.</text>
</comment>
<dbReference type="SUPFAM" id="SSF54695">
    <property type="entry name" value="POZ domain"/>
    <property type="match status" value="1"/>
</dbReference>
<organism evidence="2 3">
    <name type="scientific">Phanerochaete sordida</name>
    <dbReference type="NCBI Taxonomy" id="48140"/>
    <lineage>
        <taxon>Eukaryota</taxon>
        <taxon>Fungi</taxon>
        <taxon>Dikarya</taxon>
        <taxon>Basidiomycota</taxon>
        <taxon>Agaricomycotina</taxon>
        <taxon>Agaricomycetes</taxon>
        <taxon>Polyporales</taxon>
        <taxon>Phanerochaetaceae</taxon>
        <taxon>Phanerochaete</taxon>
    </lineage>
</organism>
<feature type="domain" description="BTB" evidence="1">
    <location>
        <begin position="34"/>
        <end position="101"/>
    </location>
</feature>
<dbReference type="SMART" id="SM00225">
    <property type="entry name" value="BTB"/>
    <property type="match status" value="1"/>
</dbReference>
<evidence type="ECO:0000313" key="2">
    <source>
        <dbReference type="EMBL" id="GJE98360.1"/>
    </source>
</evidence>
<dbReference type="Proteomes" id="UP000703269">
    <property type="component" value="Unassembled WGS sequence"/>
</dbReference>
<dbReference type="InterPro" id="IPR000210">
    <property type="entry name" value="BTB/POZ_dom"/>
</dbReference>
<dbReference type="Gene3D" id="3.30.710.10">
    <property type="entry name" value="Potassium Channel Kv1.1, Chain A"/>
    <property type="match status" value="1"/>
</dbReference>
<dbReference type="OrthoDB" id="2747634at2759"/>
<sequence>MSTSAVAAEEHPRSPSLEYVAHFRTGPPPFNTPADFIIRTPQGTDWHVSAALLSYASPFFRDLVREPTSSTTRFVLEIPESDAVLEALLRFAYPGPDPVLHDLDDVTEAYAAAQKYQLGATVQALERAMLAPRFTASEPLRVYAVARRLGLEDIADAAAFSACKTPPAAWPFCEELAQISAAQYHELLVYHRRRGALAVQALQTHDLGAPCARCGKPWAKKYRSKAGKVLLEAPADVRVFEVEFVAKLARDISCKECSYSMLQALRPDGSLSKLKAVVERLPLSVVSEPSGTA</sequence>
<name>A0A9P3GMY0_9APHY</name>
<proteinExistence type="predicted"/>
<reference evidence="2 3" key="1">
    <citation type="submission" date="2021-08" db="EMBL/GenBank/DDBJ databases">
        <title>Draft Genome Sequence of Phanerochaete sordida strain YK-624.</title>
        <authorList>
            <person name="Mori T."/>
            <person name="Dohra H."/>
            <person name="Suzuki T."/>
            <person name="Kawagishi H."/>
            <person name="Hirai H."/>
        </authorList>
    </citation>
    <scope>NUCLEOTIDE SEQUENCE [LARGE SCALE GENOMIC DNA]</scope>
    <source>
        <strain evidence="2 3">YK-624</strain>
    </source>
</reference>
<keyword evidence="3" id="KW-1185">Reference proteome</keyword>
<protein>
    <submittedName>
        <fullName evidence="2">BTB domain-containing protein</fullName>
    </submittedName>
</protein>
<dbReference type="Pfam" id="PF00651">
    <property type="entry name" value="BTB"/>
    <property type="match status" value="1"/>
</dbReference>
<dbReference type="PROSITE" id="PS50097">
    <property type="entry name" value="BTB"/>
    <property type="match status" value="1"/>
</dbReference>
<gene>
    <name evidence="2" type="ORF">PsYK624_145890</name>
</gene>
<accession>A0A9P3GMY0</accession>
<evidence type="ECO:0000259" key="1">
    <source>
        <dbReference type="PROSITE" id="PS50097"/>
    </source>
</evidence>
<dbReference type="EMBL" id="BPQB01000086">
    <property type="protein sequence ID" value="GJE98360.1"/>
    <property type="molecule type" value="Genomic_DNA"/>
</dbReference>
<dbReference type="AlphaFoldDB" id="A0A9P3GMY0"/>
<dbReference type="InterPro" id="IPR011333">
    <property type="entry name" value="SKP1/BTB/POZ_sf"/>
</dbReference>
<evidence type="ECO:0000313" key="3">
    <source>
        <dbReference type="Proteomes" id="UP000703269"/>
    </source>
</evidence>